<proteinExistence type="predicted"/>
<name>A0ABQ1X253_9BACT</name>
<gene>
    <name evidence="1" type="ORF">GCM10011378_30660</name>
</gene>
<protein>
    <submittedName>
        <fullName evidence="1">Uncharacterized protein</fullName>
    </submittedName>
</protein>
<comment type="caution">
    <text evidence="1">The sequence shown here is derived from an EMBL/GenBank/DDBJ whole genome shotgun (WGS) entry which is preliminary data.</text>
</comment>
<organism evidence="1 2">
    <name type="scientific">Hymenobacter glacieicola</name>
    <dbReference type="NCBI Taxonomy" id="1562124"/>
    <lineage>
        <taxon>Bacteria</taxon>
        <taxon>Pseudomonadati</taxon>
        <taxon>Bacteroidota</taxon>
        <taxon>Cytophagia</taxon>
        <taxon>Cytophagales</taxon>
        <taxon>Hymenobacteraceae</taxon>
        <taxon>Hymenobacter</taxon>
    </lineage>
</organism>
<sequence>MQFTEGEATVYQAGELKAFVLKTDTFGVVRNVSTPSRWLSAAFAQKLYQYGQLVAFKLDHRYTGASGPGFSDDIGAPTGAMDLVLQPATGDAVVVPAGRAAFIRTMLPLVGDCPELAAQITKGKVGRQHMQQILQTYARWQKSTSLPTSN</sequence>
<reference evidence="2" key="1">
    <citation type="journal article" date="2019" name="Int. J. Syst. Evol. Microbiol.">
        <title>The Global Catalogue of Microorganisms (GCM) 10K type strain sequencing project: providing services to taxonomists for standard genome sequencing and annotation.</title>
        <authorList>
            <consortium name="The Broad Institute Genomics Platform"/>
            <consortium name="The Broad Institute Genome Sequencing Center for Infectious Disease"/>
            <person name="Wu L."/>
            <person name="Ma J."/>
        </authorList>
    </citation>
    <scope>NUCLEOTIDE SEQUENCE [LARGE SCALE GENOMIC DNA]</scope>
    <source>
        <strain evidence="2">CGMCC 1.12990</strain>
    </source>
</reference>
<dbReference type="Proteomes" id="UP000601361">
    <property type="component" value="Unassembled WGS sequence"/>
</dbReference>
<dbReference type="EMBL" id="BMGS01000008">
    <property type="protein sequence ID" value="GGG52315.1"/>
    <property type="molecule type" value="Genomic_DNA"/>
</dbReference>
<evidence type="ECO:0000313" key="1">
    <source>
        <dbReference type="EMBL" id="GGG52315.1"/>
    </source>
</evidence>
<keyword evidence="2" id="KW-1185">Reference proteome</keyword>
<evidence type="ECO:0000313" key="2">
    <source>
        <dbReference type="Proteomes" id="UP000601361"/>
    </source>
</evidence>
<accession>A0ABQ1X253</accession>